<dbReference type="Pfam" id="PF02464">
    <property type="entry name" value="CinA"/>
    <property type="match status" value="1"/>
</dbReference>
<reference evidence="3" key="1">
    <citation type="submission" date="2015-10" db="EMBL/GenBank/DDBJ databases">
        <title>Draft genome sequence of Salegentibacter mishustinae KCTC 12263.</title>
        <authorList>
            <person name="Lin W."/>
            <person name="Zheng Q."/>
        </authorList>
    </citation>
    <scope>NUCLEOTIDE SEQUENCE [LARGE SCALE GENOMIC DNA]</scope>
    <source>
        <strain evidence="3">KCTC 12263</strain>
    </source>
</reference>
<dbReference type="InterPro" id="IPR050101">
    <property type="entry name" value="CinA"/>
</dbReference>
<dbReference type="RefSeq" id="WP_057480127.1">
    <property type="nucleotide sequence ID" value="NZ_BMWR01000002.1"/>
</dbReference>
<dbReference type="NCBIfam" id="TIGR00177">
    <property type="entry name" value="molyb_syn"/>
    <property type="match status" value="1"/>
</dbReference>
<dbReference type="HAMAP" id="MF_00226_B">
    <property type="entry name" value="CinA_B"/>
    <property type="match status" value="1"/>
</dbReference>
<comment type="similarity">
    <text evidence="1">Belongs to the CinA family.</text>
</comment>
<dbReference type="InterPro" id="IPR008135">
    <property type="entry name" value="Competence-induced_CinA"/>
</dbReference>
<gene>
    <name evidence="3" type="ORF">APR42_00090</name>
</gene>
<dbReference type="NCBIfam" id="TIGR00200">
    <property type="entry name" value="cinA_nterm"/>
    <property type="match status" value="1"/>
</dbReference>
<dbReference type="PIRSF" id="PIRSF006728">
    <property type="entry name" value="CinA"/>
    <property type="match status" value="1"/>
</dbReference>
<evidence type="ECO:0000313" key="4">
    <source>
        <dbReference type="Proteomes" id="UP000051643"/>
    </source>
</evidence>
<proteinExistence type="inferred from homology"/>
<dbReference type="OrthoDB" id="9801454at2"/>
<dbReference type="SUPFAM" id="SSF142433">
    <property type="entry name" value="CinA-like"/>
    <property type="match status" value="1"/>
</dbReference>
<dbReference type="SUPFAM" id="SSF53218">
    <property type="entry name" value="Molybdenum cofactor biosynthesis proteins"/>
    <property type="match status" value="1"/>
</dbReference>
<dbReference type="AlphaFoldDB" id="A0A0Q9ZP35"/>
<dbReference type="Gene3D" id="3.30.70.2860">
    <property type="match status" value="1"/>
</dbReference>
<organism evidence="3 4">
    <name type="scientific">Salegentibacter mishustinae</name>
    <dbReference type="NCBI Taxonomy" id="270918"/>
    <lineage>
        <taxon>Bacteria</taxon>
        <taxon>Pseudomonadati</taxon>
        <taxon>Bacteroidota</taxon>
        <taxon>Flavobacteriia</taxon>
        <taxon>Flavobacteriales</taxon>
        <taxon>Flavobacteriaceae</taxon>
        <taxon>Salegentibacter</taxon>
    </lineage>
</organism>
<dbReference type="SMART" id="SM00852">
    <property type="entry name" value="MoCF_biosynth"/>
    <property type="match status" value="1"/>
</dbReference>
<evidence type="ECO:0000259" key="2">
    <source>
        <dbReference type="SMART" id="SM00852"/>
    </source>
</evidence>
<dbReference type="EMBL" id="LKTP01000001">
    <property type="protein sequence ID" value="KRG30296.1"/>
    <property type="molecule type" value="Genomic_DNA"/>
</dbReference>
<dbReference type="CDD" id="cd00885">
    <property type="entry name" value="cinA"/>
    <property type="match status" value="1"/>
</dbReference>
<evidence type="ECO:0000313" key="3">
    <source>
        <dbReference type="EMBL" id="KRG30296.1"/>
    </source>
</evidence>
<feature type="domain" description="MoaB/Mog" evidence="2">
    <location>
        <begin position="4"/>
        <end position="172"/>
    </location>
</feature>
<dbReference type="Proteomes" id="UP000051643">
    <property type="component" value="Unassembled WGS sequence"/>
</dbReference>
<dbReference type="PANTHER" id="PTHR13939">
    <property type="entry name" value="NICOTINAMIDE-NUCLEOTIDE AMIDOHYDROLASE PNCC"/>
    <property type="match status" value="1"/>
</dbReference>
<dbReference type="Pfam" id="PF18146">
    <property type="entry name" value="CinA_KH"/>
    <property type="match status" value="1"/>
</dbReference>
<dbReference type="InterPro" id="IPR001453">
    <property type="entry name" value="MoaB/Mog_dom"/>
</dbReference>
<dbReference type="InterPro" id="IPR041424">
    <property type="entry name" value="CinA_KH"/>
</dbReference>
<dbReference type="Gene3D" id="3.40.980.10">
    <property type="entry name" value="MoaB/Mog-like domain"/>
    <property type="match status" value="1"/>
</dbReference>
<dbReference type="InterPro" id="IPR036425">
    <property type="entry name" value="MoaB/Mog-like_dom_sf"/>
</dbReference>
<dbReference type="Pfam" id="PF00994">
    <property type="entry name" value="MoCF_biosynth"/>
    <property type="match status" value="1"/>
</dbReference>
<protein>
    <recommendedName>
        <fullName evidence="1">CinA-like protein</fullName>
    </recommendedName>
</protein>
<dbReference type="PANTHER" id="PTHR13939:SF0">
    <property type="entry name" value="NMN AMIDOHYDROLASE-LIKE PROTEIN YFAY"/>
    <property type="match status" value="1"/>
</dbReference>
<dbReference type="NCBIfam" id="TIGR00199">
    <property type="entry name" value="PncC_domain"/>
    <property type="match status" value="1"/>
</dbReference>
<dbReference type="InterPro" id="IPR008136">
    <property type="entry name" value="CinA_C"/>
</dbReference>
<evidence type="ECO:0000256" key="1">
    <source>
        <dbReference type="HAMAP-Rule" id="MF_00226"/>
    </source>
</evidence>
<name>A0A0Q9ZP35_9FLAO</name>
<dbReference type="InterPro" id="IPR036653">
    <property type="entry name" value="CinA-like_C"/>
</dbReference>
<keyword evidence="4" id="KW-1185">Reference proteome</keyword>
<comment type="caution">
    <text evidence="3">The sequence shown here is derived from an EMBL/GenBank/DDBJ whole genome shotgun (WGS) entry which is preliminary data.</text>
</comment>
<dbReference type="Gene3D" id="3.90.950.20">
    <property type="entry name" value="CinA-like"/>
    <property type="match status" value="1"/>
</dbReference>
<sequence length="420" mass="46368">MKAEIITIGDEILIGQIVDTNSAFIAKELNKIGISVKQISTVEDERSHILEALNEAKVRADIIIITGGLGPTKDDITKDCLCEFFEDKLVNNEEVLKHIEFLFEKYIDTPISDLNKKQALLPSKALALMNKFGTAPGMWFESEGKAYVSLPGVPFEMKALIEDEVIPRLQQNFKRPVILHKTVLTYGMGESAIAEKIEAWEDGLPPYIRLAYLPNLGRVRLRLTAKGDNEEHLKNSVESLISDLHSIIGDIIVGYEDDEPVEIQISRLLLKNKATISTAESCTGGRLGSLFATPPGASNYYKGSVVSYATSSKVDVLKIDKKLIEEHSVVSEEVAMAMAKNVREIFKTDYAISTTGNAGPTKGDSDADIGTVFIGIATPDKVYAKKFTFGNHRDKVIGKAVNKSIELIREELFEQIKTHP</sequence>
<dbReference type="STRING" id="270918.APR42_00090"/>
<accession>A0A0Q9ZP35</accession>
<dbReference type="NCBIfam" id="NF001813">
    <property type="entry name" value="PRK00549.1"/>
    <property type="match status" value="1"/>
</dbReference>